<reference evidence="2" key="1">
    <citation type="submission" date="2021-12" db="EMBL/GenBank/DDBJ databases">
        <title>Prjna785345.</title>
        <authorList>
            <person name="Rujirawat T."/>
            <person name="Krajaejun T."/>
        </authorList>
    </citation>
    <scope>NUCLEOTIDE SEQUENCE</scope>
    <source>
        <strain evidence="2">Pi057C3</strain>
    </source>
</reference>
<sequence>MLETPYVGFNAFLTASLHVVYAFGAIVILNKSPSAYSIGILIGASLLILVLSLEGAVYWGLVARDNLNRGSASIAASAFHSLIFAIQLAVTWIVVKAKEDVIDTYAAYEYIPDVGYADRPSLSHASPINYQATAPTADI</sequence>
<evidence type="ECO:0000313" key="2">
    <source>
        <dbReference type="EMBL" id="KAJ0390210.1"/>
    </source>
</evidence>
<feature type="transmembrane region" description="Helical" evidence="1">
    <location>
        <begin position="6"/>
        <end position="29"/>
    </location>
</feature>
<keyword evidence="3" id="KW-1185">Reference proteome</keyword>
<keyword evidence="1" id="KW-0472">Membrane</keyword>
<comment type="caution">
    <text evidence="2">The sequence shown here is derived from an EMBL/GenBank/DDBJ whole genome shotgun (WGS) entry which is preliminary data.</text>
</comment>
<evidence type="ECO:0000313" key="3">
    <source>
        <dbReference type="Proteomes" id="UP001209570"/>
    </source>
</evidence>
<gene>
    <name evidence="2" type="ORF">P43SY_011637</name>
</gene>
<feature type="transmembrane region" description="Helical" evidence="1">
    <location>
        <begin position="73"/>
        <end position="95"/>
    </location>
</feature>
<keyword evidence="1" id="KW-1133">Transmembrane helix</keyword>
<feature type="transmembrane region" description="Helical" evidence="1">
    <location>
        <begin position="36"/>
        <end position="61"/>
    </location>
</feature>
<protein>
    <recommendedName>
        <fullName evidence="4">Transmembrane protein</fullName>
    </recommendedName>
</protein>
<dbReference type="AlphaFoldDB" id="A0AAD5L8G8"/>
<dbReference type="Proteomes" id="UP001209570">
    <property type="component" value="Unassembled WGS sequence"/>
</dbReference>
<organism evidence="2 3">
    <name type="scientific">Pythium insidiosum</name>
    <name type="common">Pythiosis disease agent</name>
    <dbReference type="NCBI Taxonomy" id="114742"/>
    <lineage>
        <taxon>Eukaryota</taxon>
        <taxon>Sar</taxon>
        <taxon>Stramenopiles</taxon>
        <taxon>Oomycota</taxon>
        <taxon>Peronosporomycetes</taxon>
        <taxon>Pythiales</taxon>
        <taxon>Pythiaceae</taxon>
        <taxon>Pythium</taxon>
    </lineage>
</organism>
<evidence type="ECO:0000256" key="1">
    <source>
        <dbReference type="SAM" id="Phobius"/>
    </source>
</evidence>
<dbReference type="EMBL" id="JAKCXM010002453">
    <property type="protein sequence ID" value="KAJ0390210.1"/>
    <property type="molecule type" value="Genomic_DNA"/>
</dbReference>
<evidence type="ECO:0008006" key="4">
    <source>
        <dbReference type="Google" id="ProtNLM"/>
    </source>
</evidence>
<keyword evidence="1" id="KW-0812">Transmembrane</keyword>
<name>A0AAD5L8G8_PYTIN</name>
<accession>A0AAD5L8G8</accession>
<proteinExistence type="predicted"/>